<dbReference type="EMBL" id="JARGYT010000095">
    <property type="protein sequence ID" value="MDZ5762724.1"/>
    <property type="molecule type" value="Genomic_DNA"/>
</dbReference>
<dbReference type="RefSeq" id="WP_322498169.1">
    <property type="nucleotide sequence ID" value="NZ_JARGYT010000095.1"/>
</dbReference>
<dbReference type="SUPFAM" id="SSF48403">
    <property type="entry name" value="Ankyrin repeat"/>
    <property type="match status" value="1"/>
</dbReference>
<evidence type="ECO:0000313" key="2">
    <source>
        <dbReference type="Proteomes" id="UP001293791"/>
    </source>
</evidence>
<sequence length="111" mass="12212">MPKFLCDNGADPNVSDMSNGPLDIAVHYGYSPLIGSLVKAGANPYTKTVPGKLSPIERAAFNNMVVAVKAMLRSSHKSEGFPLHFTAESMKSLRQRFFNFLSRMVLIIRPV</sequence>
<keyword evidence="2" id="KW-1185">Reference proteome</keyword>
<evidence type="ECO:0000313" key="1">
    <source>
        <dbReference type="EMBL" id="MDZ5762724.1"/>
    </source>
</evidence>
<gene>
    <name evidence="1" type="ORF">Cyrtocomes_01118</name>
</gene>
<reference evidence="1 2" key="1">
    <citation type="submission" date="2023-02" db="EMBL/GenBank/DDBJ databases">
        <title>Host association and intracellularity evolved multiple times independently in the Rickettsiales.</title>
        <authorList>
            <person name="Castelli M."/>
            <person name="Nardi T."/>
            <person name="Gammuto L."/>
            <person name="Bellinzona G."/>
            <person name="Sabaneyeva E."/>
            <person name="Potekhin A."/>
            <person name="Serra V."/>
            <person name="Petroni G."/>
            <person name="Sassera D."/>
        </authorList>
    </citation>
    <scope>NUCLEOTIDE SEQUENCE [LARGE SCALE GENOMIC DNA]</scope>
    <source>
        <strain evidence="1 2">BOD18</strain>
    </source>
</reference>
<name>A0ABU5L9C3_9RICK</name>
<dbReference type="InterPro" id="IPR036770">
    <property type="entry name" value="Ankyrin_rpt-contain_sf"/>
</dbReference>
<dbReference type="Gene3D" id="1.25.40.20">
    <property type="entry name" value="Ankyrin repeat-containing domain"/>
    <property type="match status" value="1"/>
</dbReference>
<organism evidence="1 2">
    <name type="scientific">Candidatus Cyrtobacter comes</name>
    <dbReference type="NCBI Taxonomy" id="675776"/>
    <lineage>
        <taxon>Bacteria</taxon>
        <taxon>Pseudomonadati</taxon>
        <taxon>Pseudomonadota</taxon>
        <taxon>Alphaproteobacteria</taxon>
        <taxon>Rickettsiales</taxon>
        <taxon>Candidatus Midichloriaceae</taxon>
        <taxon>Candidatus Cyrtobacter</taxon>
    </lineage>
</organism>
<dbReference type="Proteomes" id="UP001293791">
    <property type="component" value="Unassembled WGS sequence"/>
</dbReference>
<proteinExistence type="predicted"/>
<accession>A0ABU5L9C3</accession>
<protein>
    <submittedName>
        <fullName evidence="1">Ankyrin repeats containing protein</fullName>
    </submittedName>
</protein>
<comment type="caution">
    <text evidence="1">The sequence shown here is derived from an EMBL/GenBank/DDBJ whole genome shotgun (WGS) entry which is preliminary data.</text>
</comment>